<dbReference type="EMBL" id="CAUYUJ010008661">
    <property type="protein sequence ID" value="CAK0824554.1"/>
    <property type="molecule type" value="Genomic_DNA"/>
</dbReference>
<gene>
    <name evidence="2" type="ORF">PCOR1329_LOCUS24940</name>
</gene>
<keyword evidence="3" id="KW-1185">Reference proteome</keyword>
<sequence>GPVSAHGPPKFHLPESGSVDFWAVGMDCCNQTSGEFWCGQVSNPRARAGMRMLRDDSRPFYALAVQVWAAKRCPEDVNTVSGVRAQAPWGSGAAPSGSGRAGRGPPSGGDATEHSVHGSRGPPHLPACEAPALLLLGGRPDAGGGYVRCEVVGS</sequence>
<name>A0ABN9RYR2_9DINO</name>
<protein>
    <submittedName>
        <fullName evidence="2">Uncharacterized protein</fullName>
    </submittedName>
</protein>
<feature type="non-terminal residue" evidence="2">
    <location>
        <position position="1"/>
    </location>
</feature>
<reference evidence="2" key="1">
    <citation type="submission" date="2023-10" db="EMBL/GenBank/DDBJ databases">
        <authorList>
            <person name="Chen Y."/>
            <person name="Shah S."/>
            <person name="Dougan E. K."/>
            <person name="Thang M."/>
            <person name="Chan C."/>
        </authorList>
    </citation>
    <scope>NUCLEOTIDE SEQUENCE [LARGE SCALE GENOMIC DNA]</scope>
</reference>
<evidence type="ECO:0000313" key="2">
    <source>
        <dbReference type="EMBL" id="CAK0824554.1"/>
    </source>
</evidence>
<accession>A0ABN9RYR2</accession>
<organism evidence="2 3">
    <name type="scientific">Prorocentrum cordatum</name>
    <dbReference type="NCBI Taxonomy" id="2364126"/>
    <lineage>
        <taxon>Eukaryota</taxon>
        <taxon>Sar</taxon>
        <taxon>Alveolata</taxon>
        <taxon>Dinophyceae</taxon>
        <taxon>Prorocentrales</taxon>
        <taxon>Prorocentraceae</taxon>
        <taxon>Prorocentrum</taxon>
    </lineage>
</organism>
<comment type="caution">
    <text evidence="2">The sequence shown here is derived from an EMBL/GenBank/DDBJ whole genome shotgun (WGS) entry which is preliminary data.</text>
</comment>
<evidence type="ECO:0000313" key="3">
    <source>
        <dbReference type="Proteomes" id="UP001189429"/>
    </source>
</evidence>
<feature type="region of interest" description="Disordered" evidence="1">
    <location>
        <begin position="84"/>
        <end position="123"/>
    </location>
</feature>
<feature type="compositionally biased region" description="Low complexity" evidence="1">
    <location>
        <begin position="87"/>
        <end position="98"/>
    </location>
</feature>
<evidence type="ECO:0000256" key="1">
    <source>
        <dbReference type="SAM" id="MobiDB-lite"/>
    </source>
</evidence>
<proteinExistence type="predicted"/>
<feature type="non-terminal residue" evidence="2">
    <location>
        <position position="154"/>
    </location>
</feature>
<dbReference type="Proteomes" id="UP001189429">
    <property type="component" value="Unassembled WGS sequence"/>
</dbReference>